<proteinExistence type="predicted"/>
<dbReference type="Proteomes" id="UP000265520">
    <property type="component" value="Unassembled WGS sequence"/>
</dbReference>
<comment type="caution">
    <text evidence="1">The sequence shown here is derived from an EMBL/GenBank/DDBJ whole genome shotgun (WGS) entry which is preliminary data.</text>
</comment>
<dbReference type="AlphaFoldDB" id="A0A392SNU9"/>
<reference evidence="1 2" key="1">
    <citation type="journal article" date="2018" name="Front. Plant Sci.">
        <title>Red Clover (Trifolium pratense) and Zigzag Clover (T. medium) - A Picture of Genomic Similarities and Differences.</title>
        <authorList>
            <person name="Dluhosova J."/>
            <person name="Istvanek J."/>
            <person name="Nedelnik J."/>
            <person name="Repkova J."/>
        </authorList>
    </citation>
    <scope>NUCLEOTIDE SEQUENCE [LARGE SCALE GENOMIC DNA]</scope>
    <source>
        <strain evidence="2">cv. 10/8</strain>
        <tissue evidence="1">Leaf</tissue>
    </source>
</reference>
<keyword evidence="2" id="KW-1185">Reference proteome</keyword>
<organism evidence="1 2">
    <name type="scientific">Trifolium medium</name>
    <dbReference type="NCBI Taxonomy" id="97028"/>
    <lineage>
        <taxon>Eukaryota</taxon>
        <taxon>Viridiplantae</taxon>
        <taxon>Streptophyta</taxon>
        <taxon>Embryophyta</taxon>
        <taxon>Tracheophyta</taxon>
        <taxon>Spermatophyta</taxon>
        <taxon>Magnoliopsida</taxon>
        <taxon>eudicotyledons</taxon>
        <taxon>Gunneridae</taxon>
        <taxon>Pentapetalae</taxon>
        <taxon>rosids</taxon>
        <taxon>fabids</taxon>
        <taxon>Fabales</taxon>
        <taxon>Fabaceae</taxon>
        <taxon>Papilionoideae</taxon>
        <taxon>50 kb inversion clade</taxon>
        <taxon>NPAAA clade</taxon>
        <taxon>Hologalegina</taxon>
        <taxon>IRL clade</taxon>
        <taxon>Trifolieae</taxon>
        <taxon>Trifolium</taxon>
    </lineage>
</organism>
<feature type="non-terminal residue" evidence="1">
    <location>
        <position position="1"/>
    </location>
</feature>
<protein>
    <submittedName>
        <fullName evidence="1">Uncharacterized protein</fullName>
    </submittedName>
</protein>
<evidence type="ECO:0000313" key="1">
    <source>
        <dbReference type="EMBL" id="MCI49864.1"/>
    </source>
</evidence>
<dbReference type="EMBL" id="LXQA010407815">
    <property type="protein sequence ID" value="MCI49864.1"/>
    <property type="molecule type" value="Genomic_DNA"/>
</dbReference>
<accession>A0A392SNU9</accession>
<name>A0A392SNU9_9FABA</name>
<sequence>IAASGAIQKRKVWSWSCGLGVAQQILRVAQQI</sequence>
<evidence type="ECO:0000313" key="2">
    <source>
        <dbReference type="Proteomes" id="UP000265520"/>
    </source>
</evidence>